<feature type="compositionally biased region" description="Basic and acidic residues" evidence="7">
    <location>
        <begin position="1234"/>
        <end position="1243"/>
    </location>
</feature>
<feature type="compositionally biased region" description="Basic and acidic residues" evidence="7">
    <location>
        <begin position="945"/>
        <end position="967"/>
    </location>
</feature>
<evidence type="ECO:0000256" key="4">
    <source>
        <dbReference type="ARBA" id="ARBA00022927"/>
    </source>
</evidence>
<comment type="similarity">
    <text evidence="2">Belongs to the VPS54 family.</text>
</comment>
<evidence type="ECO:0000313" key="10">
    <source>
        <dbReference type="Proteomes" id="UP000199727"/>
    </source>
</evidence>
<feature type="compositionally biased region" description="Polar residues" evidence="7">
    <location>
        <begin position="1020"/>
        <end position="1039"/>
    </location>
</feature>
<dbReference type="InterPro" id="IPR012501">
    <property type="entry name" value="Vps54_C"/>
</dbReference>
<evidence type="ECO:0000256" key="6">
    <source>
        <dbReference type="ARBA" id="ARBA00023054"/>
    </source>
</evidence>
<feature type="region of interest" description="Disordered" evidence="7">
    <location>
        <begin position="639"/>
        <end position="663"/>
    </location>
</feature>
<feature type="compositionally biased region" description="Pro residues" evidence="7">
    <location>
        <begin position="127"/>
        <end position="138"/>
    </location>
</feature>
<dbReference type="GO" id="GO:0042147">
    <property type="term" value="P:retrograde transport, endosome to Golgi"/>
    <property type="evidence" value="ECO:0007669"/>
    <property type="project" value="InterPro"/>
</dbReference>
<dbReference type="Pfam" id="PF07928">
    <property type="entry name" value="Vps54"/>
    <property type="match status" value="1"/>
</dbReference>
<evidence type="ECO:0000256" key="3">
    <source>
        <dbReference type="ARBA" id="ARBA00022448"/>
    </source>
</evidence>
<dbReference type="InterPro" id="IPR039745">
    <property type="entry name" value="Vps54"/>
</dbReference>
<evidence type="ECO:0000256" key="5">
    <source>
        <dbReference type="ARBA" id="ARBA00023034"/>
    </source>
</evidence>
<feature type="compositionally biased region" description="Basic and acidic residues" evidence="7">
    <location>
        <begin position="1043"/>
        <end position="1052"/>
    </location>
</feature>
<dbReference type="GO" id="GO:0015031">
    <property type="term" value="P:protein transport"/>
    <property type="evidence" value="ECO:0007669"/>
    <property type="project" value="UniProtKB-KW"/>
</dbReference>
<feature type="compositionally biased region" description="Acidic residues" evidence="7">
    <location>
        <begin position="1244"/>
        <end position="1254"/>
    </location>
</feature>
<dbReference type="GO" id="GO:0000938">
    <property type="term" value="C:GARP complex"/>
    <property type="evidence" value="ECO:0007669"/>
    <property type="project" value="InterPro"/>
</dbReference>
<keyword evidence="4" id="KW-0653">Protein transport</keyword>
<keyword evidence="5" id="KW-0333">Golgi apparatus</keyword>
<feature type="compositionally biased region" description="Basic residues" evidence="7">
    <location>
        <begin position="1297"/>
        <end position="1307"/>
    </location>
</feature>
<dbReference type="PANTHER" id="PTHR12965:SF0">
    <property type="entry name" value="VACUOLAR PROTEIN SORTING-ASSOCIATED PROTEIN 54"/>
    <property type="match status" value="1"/>
</dbReference>
<feature type="compositionally biased region" description="Basic and acidic residues" evidence="7">
    <location>
        <begin position="1066"/>
        <end position="1128"/>
    </location>
</feature>
<evidence type="ECO:0000256" key="2">
    <source>
        <dbReference type="ARBA" id="ARBA00009150"/>
    </source>
</evidence>
<dbReference type="OrthoDB" id="10259024at2759"/>
<dbReference type="PANTHER" id="PTHR12965">
    <property type="entry name" value="VACUOLAR PROTEIN SORTING 54"/>
    <property type="match status" value="1"/>
</dbReference>
<feature type="domain" description="Vacuolar protein sorting-associated protein 54 C-terminal" evidence="8">
    <location>
        <begin position="673"/>
        <end position="805"/>
    </location>
</feature>
<comment type="subcellular location">
    <subcellularLocation>
        <location evidence="1">Golgi apparatus</location>
        <location evidence="1">trans-Golgi network</location>
    </subcellularLocation>
</comment>
<comment type="caution">
    <text evidence="9">The sequence shown here is derived from an EMBL/GenBank/DDBJ whole genome shotgun (WGS) entry which is preliminary data.</text>
</comment>
<name>A0A854Q5T4_CRYNE</name>
<reference evidence="9 10" key="1">
    <citation type="submission" date="2017-06" db="EMBL/GenBank/DDBJ databases">
        <title>Global population genomics of the pathogenic fungus Cryptococcus neoformans var. grubii.</title>
        <authorList>
            <person name="Cuomo C."/>
            <person name="Litvintseva A."/>
            <person name="Chen Y."/>
            <person name="Young S."/>
            <person name="Zeng Q."/>
            <person name="Chapman S."/>
            <person name="Gujja S."/>
            <person name="Saif S."/>
            <person name="Birren B."/>
        </authorList>
    </citation>
    <scope>NUCLEOTIDE SEQUENCE [LARGE SCALE GENOMIC DNA]</scope>
    <source>
        <strain evidence="9 10">Tu259-1</strain>
    </source>
</reference>
<evidence type="ECO:0000313" key="9">
    <source>
        <dbReference type="EMBL" id="OXG12882.1"/>
    </source>
</evidence>
<dbReference type="GO" id="GO:0019905">
    <property type="term" value="F:syntaxin binding"/>
    <property type="evidence" value="ECO:0007669"/>
    <property type="project" value="TreeGrafter"/>
</dbReference>
<dbReference type="Gene3D" id="6.10.250.860">
    <property type="match status" value="1"/>
</dbReference>
<feature type="compositionally biased region" description="Basic and acidic residues" evidence="7">
    <location>
        <begin position="1255"/>
        <end position="1269"/>
    </location>
</feature>
<dbReference type="EMBL" id="AMKT01000083">
    <property type="protein sequence ID" value="OXG12882.1"/>
    <property type="molecule type" value="Genomic_DNA"/>
</dbReference>
<gene>
    <name evidence="9" type="ORF">C361_06070</name>
</gene>
<dbReference type="GO" id="GO:0005829">
    <property type="term" value="C:cytosol"/>
    <property type="evidence" value="ECO:0007669"/>
    <property type="project" value="GOC"/>
</dbReference>
<protein>
    <recommendedName>
        <fullName evidence="8">Vacuolar protein sorting-associated protein 54 C-terminal domain-containing protein</fullName>
    </recommendedName>
</protein>
<keyword evidence="3" id="KW-0813">Transport</keyword>
<feature type="compositionally biased region" description="Acidic residues" evidence="7">
    <location>
        <begin position="646"/>
        <end position="662"/>
    </location>
</feature>
<feature type="region of interest" description="Disordered" evidence="7">
    <location>
        <begin position="23"/>
        <end position="42"/>
    </location>
</feature>
<dbReference type="Proteomes" id="UP000199727">
    <property type="component" value="Unassembled WGS sequence"/>
</dbReference>
<sequence length="1307" mass="142938">MFVCLHLSRSIALGIKMSSTFPSTVATPVPSSPPPPSESYLSELDGTAPSLLETTLGTNTFGIEPAWNSIDGGLDRLNLVSWKADVNAHEGDGVEKRGFNAISTVLSHPIKRADPLRSSRKPLLPLSQPPPILPKPPPATQYDVYLSTVIPLYESFTAAQAITSEGDSSKANIDLPPLDTVPSVVFDSSFSLADPSTWEALTSSSDNLPDESTQNQLSTHLDTLERHLLYQITLRSTSFFSALSNLQDLHSESSGCLEQITSLQSLLRSISTAQATKGLAIIDSQERLHALKATAKGVEALGEVEDAIRVAERLVNEGDWEGGLSEVEDIVRWWDKYSGQGNESELPLTSLAALSSLPNRVTSLVNLISTSLTSALISYLTSVFSRPISQSPSSDELKGALGPMLEGIVKCGKVGEVENLWTEVATVGIREESRKVLPLNDEDSSGKLETRGNTLAELIQSMDHSAFLSLCTKMYDVLMARITAVKKVGEIMEEVVQSLSSTSSLTITSNPHPRPDRAPNISLSETLFSSVSLAHTRLSKILSVRTSPHSFLSLKSFLTIYRLTFQFITSSEKISGRTIVPLRSVLASQAKSWVQEWHQEHLTKSARLVEEEIWTQVDVKAKIQDSVNLIVRAETTDPEECKLSADEDDDANEKENEGEDDDKVVGKQLHIRNKKFFVVKATAESLAILSEYVGVIINLGEVGGDVISRVIEFLKSFNSRTCQVVLGAGAMRSAGLKNITAKHLALASQSLSVVVALMDSFKELGKRFMGERWGILEGEFGKLRRDYEEHQNEIHLKLVAIMADRLAVHIGSLRQIDFNASSTTATGPHSYAEMLVKESSTLHKVLTKYLGHEEVESIMKRVVGEIGRRLGEEFGKVEMQNEDAKKRMLQDVALISIRLKPLSKAGEDDIVKLENVVKGKTIRETEGKMEVKKESQTVQEIPEEAEGKEKVEEKTDMGQKKIIHDSELAPLSTKPTATEPLTSSIDPSETSLSTVVPAPTSLATAPRAFDDKAYEAITPHPNSQIQSKDPTPRSTSNGPTEAAETKIDEQTQRKLQGTVPVVGAEETGKKAEKTEKRGDSSEAKYKESEKPDEQRQKDKDDLEKTESEQEKDSNSAKENAEPAAKDVPIDGEQVQPVSGPAEDQQAPEMPAKASPPSFPACSLKDDTNNDVWLAQTEAEISPSNDYTSLAGKPDSDGVKDEDAIHTPADRDVSEIKAEVDNRDSPQASEGVVEGGKKPNKDEKGDEDEDQDDEEQGRNYQKDEEYDKSDQGVGDEIGVESEGNEKDAKSVTGDARGSKKKKKNRRRR</sequence>
<feature type="region of interest" description="Disordered" evidence="7">
    <location>
        <begin position="942"/>
        <end position="1307"/>
    </location>
</feature>
<feature type="compositionally biased region" description="Basic and acidic residues" evidence="7">
    <location>
        <begin position="1193"/>
        <end position="1223"/>
    </location>
</feature>
<organism evidence="9 10">
    <name type="scientific">Cryptococcus neoformans Tu259-1</name>
    <dbReference type="NCBI Taxonomy" id="1230072"/>
    <lineage>
        <taxon>Eukaryota</taxon>
        <taxon>Fungi</taxon>
        <taxon>Dikarya</taxon>
        <taxon>Basidiomycota</taxon>
        <taxon>Agaricomycotina</taxon>
        <taxon>Tremellomycetes</taxon>
        <taxon>Tremellales</taxon>
        <taxon>Cryptococcaceae</taxon>
        <taxon>Cryptococcus</taxon>
        <taxon>Cryptococcus neoformans species complex</taxon>
    </lineage>
</organism>
<evidence type="ECO:0000256" key="7">
    <source>
        <dbReference type="SAM" id="MobiDB-lite"/>
    </source>
</evidence>
<dbReference type="GO" id="GO:0006896">
    <property type="term" value="P:Golgi to vacuole transport"/>
    <property type="evidence" value="ECO:0007669"/>
    <property type="project" value="TreeGrafter"/>
</dbReference>
<feature type="compositionally biased region" description="Polar residues" evidence="7">
    <location>
        <begin position="973"/>
        <end position="994"/>
    </location>
</feature>
<evidence type="ECO:0000259" key="8">
    <source>
        <dbReference type="Pfam" id="PF07928"/>
    </source>
</evidence>
<proteinExistence type="inferred from homology"/>
<evidence type="ECO:0000256" key="1">
    <source>
        <dbReference type="ARBA" id="ARBA00004601"/>
    </source>
</evidence>
<accession>A0A854Q5T4</accession>
<feature type="region of interest" description="Disordered" evidence="7">
    <location>
        <begin position="117"/>
        <end position="138"/>
    </location>
</feature>
<keyword evidence="6" id="KW-0175">Coiled coil</keyword>